<proteinExistence type="predicted"/>
<evidence type="ECO:0000313" key="2">
    <source>
        <dbReference type="EMBL" id="ABF87033.1"/>
    </source>
</evidence>
<sequence length="124" mass="12987">MRAIVEHQGLPTACARLAPARGPPQASPRSWSGMAWSRDTRPSSSGPTRRHGGLVEALTRTGADVTRASLVQHLEALRDFDTGVSPPVTVGINRRVGVQGAQFAALDVATGGLVAASEWIPLTP</sequence>
<gene>
    <name evidence="2" type="ordered locus">MXAN_0511</name>
</gene>
<accession>Q1DEZ3</accession>
<dbReference type="AlphaFoldDB" id="Q1DEZ3"/>
<dbReference type="KEGG" id="mxa:MXAN_0511"/>
<keyword evidence="3" id="KW-1185">Reference proteome</keyword>
<organism evidence="2 3">
    <name type="scientific">Myxococcus xanthus (strain DK1622)</name>
    <dbReference type="NCBI Taxonomy" id="246197"/>
    <lineage>
        <taxon>Bacteria</taxon>
        <taxon>Pseudomonadati</taxon>
        <taxon>Myxococcota</taxon>
        <taxon>Myxococcia</taxon>
        <taxon>Myxococcales</taxon>
        <taxon>Cystobacterineae</taxon>
        <taxon>Myxococcaceae</taxon>
        <taxon>Myxococcus</taxon>
    </lineage>
</organism>
<reference evidence="2 3" key="1">
    <citation type="journal article" date="2006" name="Proc. Natl. Acad. Sci. U.S.A.">
        <title>Evolution of sensory complexity recorded in a myxobacterial genome.</title>
        <authorList>
            <person name="Goldman B.S."/>
            <person name="Nierman W.C."/>
            <person name="Kaiser D."/>
            <person name="Slater S.C."/>
            <person name="Durkin A.S."/>
            <person name="Eisen J.A."/>
            <person name="Ronning C.M."/>
            <person name="Barbazuk W.B."/>
            <person name="Blanchard M."/>
            <person name="Field C."/>
            <person name="Halling C."/>
            <person name="Hinkle G."/>
            <person name="Iartchuk O."/>
            <person name="Kim H.S."/>
            <person name="Mackenzie C."/>
            <person name="Madupu R."/>
            <person name="Miller N."/>
            <person name="Shvartsbeyn A."/>
            <person name="Sullivan S.A."/>
            <person name="Vaudin M."/>
            <person name="Wiegand R."/>
            <person name="Kaplan H.B."/>
        </authorList>
    </citation>
    <scope>NUCLEOTIDE SEQUENCE [LARGE SCALE GENOMIC DNA]</scope>
    <source>
        <strain evidence="3">DK1622</strain>
    </source>
</reference>
<dbReference type="EMBL" id="CP000113">
    <property type="protein sequence ID" value="ABF87033.1"/>
    <property type="molecule type" value="Genomic_DNA"/>
</dbReference>
<dbReference type="eggNOG" id="COG0683">
    <property type="taxonomic scope" value="Bacteria"/>
</dbReference>
<name>Q1DEZ3_MYXXD</name>
<evidence type="ECO:0000256" key="1">
    <source>
        <dbReference type="SAM" id="MobiDB-lite"/>
    </source>
</evidence>
<protein>
    <submittedName>
        <fullName evidence="2">Uncharacterized protein</fullName>
    </submittedName>
</protein>
<dbReference type="HOGENOM" id="CLU_2001409_0_0_7"/>
<dbReference type="Gene3D" id="3.40.50.2300">
    <property type="match status" value="1"/>
</dbReference>
<feature type="region of interest" description="Disordered" evidence="1">
    <location>
        <begin position="17"/>
        <end position="53"/>
    </location>
</feature>
<evidence type="ECO:0000313" key="3">
    <source>
        <dbReference type="Proteomes" id="UP000002402"/>
    </source>
</evidence>
<dbReference type="EnsemblBacteria" id="ABF87033">
    <property type="protein sequence ID" value="ABF87033"/>
    <property type="gene ID" value="MXAN_0511"/>
</dbReference>
<dbReference type="STRING" id="246197.MXAN_0511"/>
<dbReference type="Proteomes" id="UP000002402">
    <property type="component" value="Chromosome"/>
</dbReference>